<dbReference type="AlphaFoldDB" id="A0A0P6W2D2"/>
<reference evidence="3 4" key="1">
    <citation type="submission" date="2015-09" db="EMBL/GenBank/DDBJ databases">
        <authorList>
            <person name="Jackson K.R."/>
            <person name="Lunt B.L."/>
            <person name="Fisher J.N.B."/>
            <person name="Gardner A.V."/>
            <person name="Bailey M.E."/>
            <person name="Deus L.M."/>
            <person name="Earl A.S."/>
            <person name="Gibby P.D."/>
            <person name="Hartmann K.A."/>
            <person name="Liu J.E."/>
            <person name="Manci A.M."/>
            <person name="Nielsen D.A."/>
            <person name="Solomon M.B."/>
            <person name="Breakwell D.P."/>
            <person name="Burnett S.H."/>
            <person name="Grose J.H."/>
        </authorList>
    </citation>
    <scope>NUCLEOTIDE SEQUENCE [LARGE SCALE GENOMIC DNA]</scope>
    <source>
        <strain evidence="3 4">16</strain>
    </source>
</reference>
<keyword evidence="4" id="KW-1185">Reference proteome</keyword>
<accession>A0A0P6W2D2</accession>
<dbReference type="InterPro" id="IPR010295">
    <property type="entry name" value="DUF898"/>
</dbReference>
<feature type="transmembrane region" description="Helical" evidence="2">
    <location>
        <begin position="343"/>
        <end position="367"/>
    </location>
</feature>
<feature type="transmembrane region" description="Helical" evidence="2">
    <location>
        <begin position="78"/>
        <end position="98"/>
    </location>
</feature>
<evidence type="ECO:0008006" key="5">
    <source>
        <dbReference type="Google" id="ProtNLM"/>
    </source>
</evidence>
<dbReference type="EMBL" id="LJYW01000001">
    <property type="protein sequence ID" value="KPL51827.1"/>
    <property type="molecule type" value="Genomic_DNA"/>
</dbReference>
<feature type="transmembrane region" description="Helical" evidence="2">
    <location>
        <begin position="259"/>
        <end position="277"/>
    </location>
</feature>
<gene>
    <name evidence="3" type="ORF">ABB55_05945</name>
</gene>
<keyword evidence="2" id="KW-0472">Membrane</keyword>
<dbReference type="Proteomes" id="UP000048984">
    <property type="component" value="Unassembled WGS sequence"/>
</dbReference>
<name>A0A0P6W2D2_9HYPH</name>
<evidence type="ECO:0000256" key="2">
    <source>
        <dbReference type="SAM" id="Phobius"/>
    </source>
</evidence>
<reference evidence="3 4" key="2">
    <citation type="submission" date="2015-10" db="EMBL/GenBank/DDBJ databases">
        <title>Draft Genome Sequence of Prosthecomicrobium hirschii ATCC 27832.</title>
        <authorList>
            <person name="Daniel J."/>
            <person name="Givan S.A."/>
            <person name="Brun Y.V."/>
            <person name="Brown P.J."/>
        </authorList>
    </citation>
    <scope>NUCLEOTIDE SEQUENCE [LARGE SCALE GENOMIC DNA]</scope>
    <source>
        <strain evidence="3 4">16</strain>
    </source>
</reference>
<keyword evidence="2" id="KW-1133">Transmembrane helix</keyword>
<sequence>MPAAEMSDAAPPGGQGVRAAFDGETPGLSEIAFTGGFYTVLTLGLYRFWYATDLRRQLWHRSSVGGAPFEYVGTVKEIFVGFLIMLTLLTPIYVLFYLSEFYPDDDLGQWAGIGFLVSVFFFSGFATYRARRYRLSRTLWRGVRFGQTGSAVVYALRNFGWLILSVATLGLAVPFWRASQERMRINNTWYGDRRFASTASGWALMPRFLVYLLPVLGPLAAASANVFLTHPYDFLAEQVSTLLVGDQPDPSLVPDLKRVTWSFLWACVGAFLLWPFYRTGELRRFIGRVQLGETGFRSDLTAWAVYKSYLALALTFGLTSVIVGLLLYLMLSHRDGRVDTQETRYLVITIIGYALTYWLFGALRLVMLTAPVWGKLVGSVTVEGIEHLDTVSARRDPSSATGDDYAGGYDVGAL</sequence>
<feature type="region of interest" description="Disordered" evidence="1">
    <location>
        <begin position="394"/>
        <end position="414"/>
    </location>
</feature>
<evidence type="ECO:0000256" key="1">
    <source>
        <dbReference type="SAM" id="MobiDB-lite"/>
    </source>
</evidence>
<comment type="caution">
    <text evidence="3">The sequence shown here is derived from an EMBL/GenBank/DDBJ whole genome shotgun (WGS) entry which is preliminary data.</text>
</comment>
<evidence type="ECO:0000313" key="4">
    <source>
        <dbReference type="Proteomes" id="UP000048984"/>
    </source>
</evidence>
<feature type="transmembrane region" description="Helical" evidence="2">
    <location>
        <begin position="110"/>
        <end position="130"/>
    </location>
</feature>
<protein>
    <recommendedName>
        <fullName evidence="5">DUF898 domain-containing protein</fullName>
    </recommendedName>
</protein>
<evidence type="ECO:0000313" key="3">
    <source>
        <dbReference type="EMBL" id="KPL51827.1"/>
    </source>
</evidence>
<feature type="compositionally biased region" description="Low complexity" evidence="1">
    <location>
        <begin position="402"/>
        <end position="414"/>
    </location>
</feature>
<dbReference type="Pfam" id="PF05987">
    <property type="entry name" value="DUF898"/>
    <property type="match status" value="1"/>
</dbReference>
<dbReference type="STRING" id="665126.ABB55_05945"/>
<feature type="transmembrane region" description="Helical" evidence="2">
    <location>
        <begin position="309"/>
        <end position="331"/>
    </location>
</feature>
<organism evidence="3 4">
    <name type="scientific">Prosthecodimorpha hirschii</name>
    <dbReference type="NCBI Taxonomy" id="665126"/>
    <lineage>
        <taxon>Bacteria</taxon>
        <taxon>Pseudomonadati</taxon>
        <taxon>Pseudomonadota</taxon>
        <taxon>Alphaproteobacteria</taxon>
        <taxon>Hyphomicrobiales</taxon>
        <taxon>Ancalomicrobiaceae</taxon>
        <taxon>Prosthecodimorpha</taxon>
    </lineage>
</organism>
<feature type="transmembrane region" description="Helical" evidence="2">
    <location>
        <begin position="208"/>
        <end position="228"/>
    </location>
</feature>
<keyword evidence="2" id="KW-0812">Transmembrane</keyword>
<proteinExistence type="predicted"/>
<feature type="transmembrane region" description="Helical" evidence="2">
    <location>
        <begin position="31"/>
        <end position="50"/>
    </location>
</feature>